<feature type="region of interest" description="Disordered" evidence="10">
    <location>
        <begin position="1"/>
        <end position="35"/>
    </location>
</feature>
<dbReference type="HAMAP" id="MF_00451">
    <property type="entry name" value="NDP_kinase"/>
    <property type="match status" value="1"/>
</dbReference>
<dbReference type="PROSITE" id="PS51374">
    <property type="entry name" value="NDPK_LIKE"/>
    <property type="match status" value="1"/>
</dbReference>
<evidence type="ECO:0000313" key="13">
    <source>
        <dbReference type="Proteomes" id="UP000660262"/>
    </source>
</evidence>
<evidence type="ECO:0000256" key="4">
    <source>
        <dbReference type="ARBA" id="ARBA00008142"/>
    </source>
</evidence>
<dbReference type="Proteomes" id="UP000660262">
    <property type="component" value="Unassembled WGS sequence"/>
</dbReference>
<evidence type="ECO:0000256" key="1">
    <source>
        <dbReference type="ARBA" id="ARBA00000082"/>
    </source>
</evidence>
<accession>A0A830HBZ6</accession>
<keyword evidence="13" id="KW-1185">Reference proteome</keyword>
<evidence type="ECO:0000256" key="8">
    <source>
        <dbReference type="PROSITE-ProRule" id="PRU00706"/>
    </source>
</evidence>
<evidence type="ECO:0000256" key="9">
    <source>
        <dbReference type="RuleBase" id="RU004011"/>
    </source>
</evidence>
<dbReference type="PANTHER" id="PTHR11349">
    <property type="entry name" value="NUCLEOSIDE DIPHOSPHATE KINASE"/>
    <property type="match status" value="1"/>
</dbReference>
<evidence type="ECO:0000256" key="2">
    <source>
        <dbReference type="ARBA" id="ARBA00000937"/>
    </source>
</evidence>
<dbReference type="PRINTS" id="PR01243">
    <property type="entry name" value="NUCDPKINASE"/>
</dbReference>
<keyword evidence="6" id="KW-0808">Transferase</keyword>
<keyword evidence="7 12" id="KW-0418">Kinase</keyword>
<dbReference type="NCBIfam" id="NF001908">
    <property type="entry name" value="PRK00668.1"/>
    <property type="match status" value="1"/>
</dbReference>
<comment type="similarity">
    <text evidence="4 8 9">Belongs to the NDK family.</text>
</comment>
<dbReference type="EC" id="2.7.4.6" evidence="5"/>
<dbReference type="SMART" id="SM00562">
    <property type="entry name" value="NDK"/>
    <property type="match status" value="1"/>
</dbReference>
<sequence length="189" mass="21115">MSKSMSMSAPRRSAPPCRRASSSRSRSVTTRAANQERSYVMVKPDGVQRGLVGKIISRFERKGFYLKGLKMFNCPEDIAKEHYKDLSSKPFFPDLVEYICSGPVICMIWEGKGVVKSARKLIGATNPLESEPGTIRGDFAVEVGRNVIHGSDSDENGEREIGIWFSSGEGTAEWTPHMEPWLREIGRED</sequence>
<dbReference type="AlphaFoldDB" id="A0A830HBZ6"/>
<dbReference type="Gene3D" id="3.30.70.141">
    <property type="entry name" value="Nucleoside diphosphate kinase-like domain"/>
    <property type="match status" value="1"/>
</dbReference>
<dbReference type="SUPFAM" id="SSF54919">
    <property type="entry name" value="Nucleoside diphosphate kinase, NDK"/>
    <property type="match status" value="1"/>
</dbReference>
<protein>
    <recommendedName>
        <fullName evidence="5">nucleoside-diphosphate kinase</fullName>
        <ecNumber evidence="5">2.7.4.6</ecNumber>
    </recommendedName>
</protein>
<dbReference type="EMBL" id="BNJQ01000004">
    <property type="protein sequence ID" value="GHP03111.1"/>
    <property type="molecule type" value="Genomic_DNA"/>
</dbReference>
<gene>
    <name evidence="12" type="ORF">PPROV_000186600</name>
</gene>
<dbReference type="InterPro" id="IPR034907">
    <property type="entry name" value="NDK-like_dom"/>
</dbReference>
<feature type="active site" description="Pros-phosphohistidine intermediate" evidence="8">
    <location>
        <position position="149"/>
    </location>
</feature>
<evidence type="ECO:0000259" key="11">
    <source>
        <dbReference type="SMART" id="SM00562"/>
    </source>
</evidence>
<feature type="domain" description="Nucleoside diphosphate kinase-like" evidence="11">
    <location>
        <begin position="35"/>
        <end position="172"/>
    </location>
</feature>
<dbReference type="InterPro" id="IPR036850">
    <property type="entry name" value="NDK-like_dom_sf"/>
</dbReference>
<dbReference type="GO" id="GO:0006228">
    <property type="term" value="P:UTP biosynthetic process"/>
    <property type="evidence" value="ECO:0007669"/>
    <property type="project" value="InterPro"/>
</dbReference>
<feature type="binding site" evidence="8">
    <location>
        <position position="146"/>
    </location>
    <ligand>
        <name>ATP</name>
        <dbReference type="ChEBI" id="CHEBI:30616"/>
    </ligand>
</feature>
<feature type="binding site" evidence="8">
    <location>
        <position position="136"/>
    </location>
    <ligand>
        <name>ATP</name>
        <dbReference type="ChEBI" id="CHEBI:30616"/>
    </ligand>
</feature>
<comment type="catalytic activity">
    <reaction evidence="1">
        <text>a 2'-deoxyribonucleoside 5'-diphosphate + ATP = a 2'-deoxyribonucleoside 5'-triphosphate + ADP</text>
        <dbReference type="Rhea" id="RHEA:44640"/>
        <dbReference type="ChEBI" id="CHEBI:30616"/>
        <dbReference type="ChEBI" id="CHEBI:61560"/>
        <dbReference type="ChEBI" id="CHEBI:73316"/>
        <dbReference type="ChEBI" id="CHEBI:456216"/>
        <dbReference type="EC" id="2.7.4.6"/>
    </reaction>
</comment>
<proteinExistence type="inferred from homology"/>
<dbReference type="OrthoDB" id="2162449at2759"/>
<evidence type="ECO:0000256" key="7">
    <source>
        <dbReference type="ARBA" id="ARBA00022777"/>
    </source>
</evidence>
<evidence type="ECO:0000256" key="10">
    <source>
        <dbReference type="SAM" id="MobiDB-lite"/>
    </source>
</evidence>
<dbReference type="Pfam" id="PF00334">
    <property type="entry name" value="NDK"/>
    <property type="match status" value="1"/>
</dbReference>
<feature type="binding site" evidence="8">
    <location>
        <position position="43"/>
    </location>
    <ligand>
        <name>ATP</name>
        <dbReference type="ChEBI" id="CHEBI:30616"/>
    </ligand>
</feature>
<organism evidence="12 13">
    <name type="scientific">Pycnococcus provasolii</name>
    <dbReference type="NCBI Taxonomy" id="41880"/>
    <lineage>
        <taxon>Eukaryota</taxon>
        <taxon>Viridiplantae</taxon>
        <taxon>Chlorophyta</taxon>
        <taxon>Pseudoscourfieldiophyceae</taxon>
        <taxon>Pseudoscourfieldiales</taxon>
        <taxon>Pycnococcaceae</taxon>
        <taxon>Pycnococcus</taxon>
    </lineage>
</organism>
<name>A0A830HBZ6_9CHLO</name>
<evidence type="ECO:0000256" key="5">
    <source>
        <dbReference type="ARBA" id="ARBA00012966"/>
    </source>
</evidence>
<dbReference type="GO" id="GO:0006241">
    <property type="term" value="P:CTP biosynthetic process"/>
    <property type="evidence" value="ECO:0007669"/>
    <property type="project" value="InterPro"/>
</dbReference>
<dbReference type="InterPro" id="IPR001564">
    <property type="entry name" value="Nucleoside_diP_kinase"/>
</dbReference>
<feature type="binding site" evidence="8">
    <location>
        <position position="125"/>
    </location>
    <ligand>
        <name>ATP</name>
        <dbReference type="ChEBI" id="CHEBI:30616"/>
    </ligand>
</feature>
<reference evidence="12" key="1">
    <citation type="submission" date="2020-10" db="EMBL/GenBank/DDBJ databases">
        <title>Unveiling of a novel bifunctional photoreceptor, Dualchrome1, isolated from a cosmopolitan green alga.</title>
        <authorList>
            <person name="Suzuki S."/>
            <person name="Kawachi M."/>
        </authorList>
    </citation>
    <scope>NUCLEOTIDE SEQUENCE</scope>
    <source>
        <strain evidence="12">NIES 2893</strain>
    </source>
</reference>
<comment type="catalytic activity">
    <reaction evidence="2">
        <text>a ribonucleoside 5'-diphosphate + ATP = a ribonucleoside 5'-triphosphate + ADP</text>
        <dbReference type="Rhea" id="RHEA:18113"/>
        <dbReference type="ChEBI" id="CHEBI:30616"/>
        <dbReference type="ChEBI" id="CHEBI:57930"/>
        <dbReference type="ChEBI" id="CHEBI:61557"/>
        <dbReference type="ChEBI" id="CHEBI:456216"/>
        <dbReference type="EC" id="2.7.4.6"/>
    </reaction>
</comment>
<feature type="binding site" evidence="8">
    <location>
        <position position="119"/>
    </location>
    <ligand>
        <name>ATP</name>
        <dbReference type="ChEBI" id="CHEBI:30616"/>
    </ligand>
</feature>
<comment type="cofactor">
    <cofactor evidence="3">
        <name>Mg(2+)</name>
        <dbReference type="ChEBI" id="CHEBI:18420"/>
    </cofactor>
</comment>
<comment type="caution">
    <text evidence="12">The sequence shown here is derived from an EMBL/GenBank/DDBJ whole genome shotgun (WGS) entry which is preliminary data.</text>
</comment>
<evidence type="ECO:0000256" key="3">
    <source>
        <dbReference type="ARBA" id="ARBA00001946"/>
    </source>
</evidence>
<evidence type="ECO:0000256" key="6">
    <source>
        <dbReference type="ARBA" id="ARBA00022679"/>
    </source>
</evidence>
<feature type="binding site" evidence="8">
    <location>
        <position position="91"/>
    </location>
    <ligand>
        <name>ATP</name>
        <dbReference type="ChEBI" id="CHEBI:30616"/>
    </ligand>
</feature>
<dbReference type="CDD" id="cd04413">
    <property type="entry name" value="NDPk_I"/>
    <property type="match status" value="1"/>
</dbReference>
<dbReference type="GO" id="GO:0006183">
    <property type="term" value="P:GTP biosynthetic process"/>
    <property type="evidence" value="ECO:0007669"/>
    <property type="project" value="InterPro"/>
</dbReference>
<feature type="compositionally biased region" description="Low complexity" evidence="10">
    <location>
        <begin position="1"/>
        <end position="27"/>
    </location>
</feature>
<dbReference type="GO" id="GO:0004550">
    <property type="term" value="F:nucleoside diphosphate kinase activity"/>
    <property type="evidence" value="ECO:0007669"/>
    <property type="project" value="UniProtKB-EC"/>
</dbReference>
<evidence type="ECO:0000313" key="12">
    <source>
        <dbReference type="EMBL" id="GHP03111.1"/>
    </source>
</evidence>
<dbReference type="FunFam" id="3.30.70.141:FF:000002">
    <property type="entry name" value="Nucleoside diphosphate kinase"/>
    <property type="match status" value="1"/>
</dbReference>